<organism evidence="3 4">
    <name type="scientific">Pseudonocardia acidicola</name>
    <dbReference type="NCBI Taxonomy" id="2724939"/>
    <lineage>
        <taxon>Bacteria</taxon>
        <taxon>Bacillati</taxon>
        <taxon>Actinomycetota</taxon>
        <taxon>Actinomycetes</taxon>
        <taxon>Pseudonocardiales</taxon>
        <taxon>Pseudonocardiaceae</taxon>
        <taxon>Pseudonocardia</taxon>
    </lineage>
</organism>
<evidence type="ECO:0000259" key="2">
    <source>
        <dbReference type="Pfam" id="PF00899"/>
    </source>
</evidence>
<gene>
    <name evidence="3" type="ORF">HF526_07265</name>
</gene>
<dbReference type="Gene3D" id="3.40.50.720">
    <property type="entry name" value="NAD(P)-binding Rossmann-like Domain"/>
    <property type="match status" value="1"/>
</dbReference>
<dbReference type="RefSeq" id="WP_169380498.1">
    <property type="nucleotide sequence ID" value="NZ_JAAXLA010000009.1"/>
</dbReference>
<feature type="region of interest" description="Disordered" evidence="1">
    <location>
        <begin position="323"/>
        <end position="353"/>
    </location>
</feature>
<evidence type="ECO:0000313" key="4">
    <source>
        <dbReference type="Proteomes" id="UP000820669"/>
    </source>
</evidence>
<comment type="caution">
    <text evidence="3">The sequence shown here is derived from an EMBL/GenBank/DDBJ whole genome shotgun (WGS) entry which is preliminary data.</text>
</comment>
<evidence type="ECO:0000313" key="3">
    <source>
        <dbReference type="EMBL" id="NMH97114.1"/>
    </source>
</evidence>
<dbReference type="Pfam" id="PF00899">
    <property type="entry name" value="ThiF"/>
    <property type="match status" value="1"/>
</dbReference>
<reference evidence="3 4" key="1">
    <citation type="submission" date="2020-04" db="EMBL/GenBank/DDBJ databases">
        <authorList>
            <person name="Klaysubun C."/>
            <person name="Duangmal K."/>
            <person name="Lipun K."/>
        </authorList>
    </citation>
    <scope>NUCLEOTIDE SEQUENCE [LARGE SCALE GENOMIC DNA]</scope>
    <source>
        <strain evidence="3 4">K10HN5</strain>
    </source>
</reference>
<name>A0ABX1SA44_9PSEU</name>
<dbReference type="InterPro" id="IPR035985">
    <property type="entry name" value="Ubiquitin-activating_enz"/>
</dbReference>
<feature type="domain" description="THIF-type NAD/FAD binding fold" evidence="2">
    <location>
        <begin position="106"/>
        <end position="245"/>
    </location>
</feature>
<keyword evidence="4" id="KW-1185">Reference proteome</keyword>
<protein>
    <recommendedName>
        <fullName evidence="2">THIF-type NAD/FAD binding fold domain-containing protein</fullName>
    </recommendedName>
</protein>
<dbReference type="EMBL" id="JAAXLA010000009">
    <property type="protein sequence ID" value="NMH97114.1"/>
    <property type="molecule type" value="Genomic_DNA"/>
</dbReference>
<dbReference type="SUPFAM" id="SSF69572">
    <property type="entry name" value="Activating enzymes of the ubiquitin-like proteins"/>
    <property type="match status" value="1"/>
</dbReference>
<accession>A0ABX1SA44</accession>
<dbReference type="Proteomes" id="UP000820669">
    <property type="component" value="Unassembled WGS sequence"/>
</dbReference>
<dbReference type="InterPro" id="IPR000594">
    <property type="entry name" value="ThiF_NAD_FAD-bd"/>
</dbReference>
<sequence>MRSAPPAPLPATVVLAAHRSLLRRGSASRLLGLDPATAITVDDLPGPLAAMLDELVCPVDRDALLTRAVRRGANAGQATDLLRDLLAAGAVVDAAAAGRIARRRAAATVLISGDGPLAVGIAAGLGLAGVGAVHVEAAGVVLAADRGTGYLDADRGRPRSEAAADAVRRLNPSVRVAAPRARAVPDLVVLADALGTEAAVARRLVEDDIDHLQVRVRDGGGVVGPLVLPGRSACLRCLELRRAERDPGWPAVAAQLVGLPGRAAPHCVLATAGLGTAQALAALDGPSAGAVAPATVDATLELDADAGALVRRPWAPHPGCGCGAAEPLPRQPSHRRRPDAACARPGHQDTIKP</sequence>
<evidence type="ECO:0000256" key="1">
    <source>
        <dbReference type="SAM" id="MobiDB-lite"/>
    </source>
</evidence>
<proteinExistence type="predicted"/>